<evidence type="ECO:0000313" key="2">
    <source>
        <dbReference type="Proteomes" id="UP000001431"/>
    </source>
</evidence>
<name>A3MU22_PYRCJ</name>
<dbReference type="AlphaFoldDB" id="A3MU22"/>
<dbReference type="Proteomes" id="UP000001431">
    <property type="component" value="Chromosome"/>
</dbReference>
<gene>
    <name evidence="1" type="ordered locus">Pcal_0713</name>
</gene>
<dbReference type="GeneID" id="4908298"/>
<reference evidence="1" key="1">
    <citation type="submission" date="2007-02" db="EMBL/GenBank/DDBJ databases">
        <title>Complete sequence of Pyrobaculum calidifontis JCM 11548.</title>
        <authorList>
            <consortium name="US DOE Joint Genome Institute"/>
            <person name="Copeland A."/>
            <person name="Lucas S."/>
            <person name="Lapidus A."/>
            <person name="Barry K."/>
            <person name="Glavina del Rio T."/>
            <person name="Dalin E."/>
            <person name="Tice H."/>
            <person name="Pitluck S."/>
            <person name="Chain P."/>
            <person name="Malfatti S."/>
            <person name="Shin M."/>
            <person name="Vergez L."/>
            <person name="Schmutz J."/>
            <person name="Larimer F."/>
            <person name="Land M."/>
            <person name="Hauser L."/>
            <person name="Kyrpides N."/>
            <person name="Mikhailova N."/>
            <person name="Cozen A.E."/>
            <person name="Fitz-Gibbon S.T."/>
            <person name="House C.H."/>
            <person name="Saltikov C."/>
            <person name="Lowe T.M."/>
            <person name="Richardson P."/>
        </authorList>
    </citation>
    <scope>NUCLEOTIDE SEQUENCE [LARGE SCALE GENOMIC DNA]</scope>
    <source>
        <strain evidence="1">JCM 11548</strain>
    </source>
</reference>
<keyword evidence="2" id="KW-1185">Reference proteome</keyword>
<dbReference type="EMBL" id="CP000561">
    <property type="protein sequence ID" value="ABO08139.1"/>
    <property type="molecule type" value="Genomic_DNA"/>
</dbReference>
<organism evidence="1 2">
    <name type="scientific">Pyrobaculum calidifontis (strain DSM 21063 / JCM 11548 / VA1)</name>
    <dbReference type="NCBI Taxonomy" id="410359"/>
    <lineage>
        <taxon>Archaea</taxon>
        <taxon>Thermoproteota</taxon>
        <taxon>Thermoprotei</taxon>
        <taxon>Thermoproteales</taxon>
        <taxon>Thermoproteaceae</taxon>
        <taxon>Pyrobaculum</taxon>
    </lineage>
</organism>
<accession>A3MU22</accession>
<evidence type="ECO:0008006" key="3">
    <source>
        <dbReference type="Google" id="ProtNLM"/>
    </source>
</evidence>
<dbReference type="KEGG" id="pcl:Pcal_0713"/>
<dbReference type="STRING" id="410359.Pcal_0713"/>
<sequence length="138" mass="15140">MILRRKGVSVVLAPASLEGVSCLYVDVNSVAAALGDPEELFRSMASFPGRAVLVVDAWHESHLPLARRYLDLCRRWVVDCVLSESKPAEALAAELACRDQCAVLSRDVDVVRAVGGCGVPVFLFVRGRVWRVVSFELR</sequence>
<protein>
    <recommendedName>
        <fullName evidence="3">VapC9 PIN-like domain-containing protein</fullName>
    </recommendedName>
</protein>
<dbReference type="RefSeq" id="WP_011849397.1">
    <property type="nucleotide sequence ID" value="NC_009073.1"/>
</dbReference>
<dbReference type="eggNOG" id="arCOG05501">
    <property type="taxonomic scope" value="Archaea"/>
</dbReference>
<dbReference type="OrthoDB" id="26712at2157"/>
<evidence type="ECO:0000313" key="1">
    <source>
        <dbReference type="EMBL" id="ABO08139.1"/>
    </source>
</evidence>
<proteinExistence type="predicted"/>
<dbReference type="HOGENOM" id="CLU_1830664_0_0_2"/>